<feature type="domain" description="Integrase catalytic" evidence="8">
    <location>
        <begin position="282"/>
        <end position="423"/>
    </location>
</feature>
<evidence type="ECO:0000256" key="6">
    <source>
        <dbReference type="ARBA" id="ARBA00022918"/>
    </source>
</evidence>
<proteinExistence type="predicted"/>
<evidence type="ECO:0000256" key="3">
    <source>
        <dbReference type="ARBA" id="ARBA00022722"/>
    </source>
</evidence>
<dbReference type="CDD" id="cd09274">
    <property type="entry name" value="RNase_HI_RT_Ty3"/>
    <property type="match status" value="1"/>
</dbReference>
<evidence type="ECO:0000259" key="8">
    <source>
        <dbReference type="PROSITE" id="PS50994"/>
    </source>
</evidence>
<feature type="region of interest" description="Disordered" evidence="7">
    <location>
        <begin position="39"/>
        <end position="59"/>
    </location>
</feature>
<organism evidence="9 10">
    <name type="scientific">Gossypium australe</name>
    <dbReference type="NCBI Taxonomy" id="47621"/>
    <lineage>
        <taxon>Eukaryota</taxon>
        <taxon>Viridiplantae</taxon>
        <taxon>Streptophyta</taxon>
        <taxon>Embryophyta</taxon>
        <taxon>Tracheophyta</taxon>
        <taxon>Spermatophyta</taxon>
        <taxon>Magnoliopsida</taxon>
        <taxon>eudicotyledons</taxon>
        <taxon>Gunneridae</taxon>
        <taxon>Pentapetalae</taxon>
        <taxon>rosids</taxon>
        <taxon>malvids</taxon>
        <taxon>Malvales</taxon>
        <taxon>Malvaceae</taxon>
        <taxon>Malvoideae</taxon>
        <taxon>Gossypium</taxon>
    </lineage>
</organism>
<dbReference type="Gene3D" id="3.30.420.10">
    <property type="entry name" value="Ribonuclease H-like superfamily/Ribonuclease H"/>
    <property type="match status" value="1"/>
</dbReference>
<dbReference type="AlphaFoldDB" id="A0A5B6WQ83"/>
<keyword evidence="6" id="KW-0695">RNA-directed DNA polymerase</keyword>
<comment type="caution">
    <text evidence="9">The sequence shown here is derived from an EMBL/GenBank/DDBJ whole genome shotgun (WGS) entry which is preliminary data.</text>
</comment>
<dbReference type="GO" id="GO:0003964">
    <property type="term" value="F:RNA-directed DNA polymerase activity"/>
    <property type="evidence" value="ECO:0007669"/>
    <property type="project" value="UniProtKB-KW"/>
</dbReference>
<dbReference type="InterPro" id="IPR012337">
    <property type="entry name" value="RNaseH-like_sf"/>
</dbReference>
<keyword evidence="1" id="KW-0808">Transferase</keyword>
<dbReference type="GO" id="GO:0004519">
    <property type="term" value="F:endonuclease activity"/>
    <property type="evidence" value="ECO:0007669"/>
    <property type="project" value="UniProtKB-KW"/>
</dbReference>
<keyword evidence="5" id="KW-0378">Hydrolase</keyword>
<dbReference type="InterPro" id="IPR001584">
    <property type="entry name" value="Integrase_cat-core"/>
</dbReference>
<evidence type="ECO:0000256" key="1">
    <source>
        <dbReference type="ARBA" id="ARBA00022679"/>
    </source>
</evidence>
<evidence type="ECO:0000256" key="4">
    <source>
        <dbReference type="ARBA" id="ARBA00022759"/>
    </source>
</evidence>
<evidence type="ECO:0000256" key="7">
    <source>
        <dbReference type="SAM" id="MobiDB-lite"/>
    </source>
</evidence>
<dbReference type="PANTHER" id="PTHR34072:SF57">
    <property type="entry name" value="RNA-DIRECTED DNA POLYMERASE"/>
    <property type="match status" value="1"/>
</dbReference>
<evidence type="ECO:0000313" key="10">
    <source>
        <dbReference type="Proteomes" id="UP000325315"/>
    </source>
</evidence>
<keyword evidence="4" id="KW-0255">Endonuclease</keyword>
<dbReference type="InterPro" id="IPR036397">
    <property type="entry name" value="RNaseH_sf"/>
</dbReference>
<dbReference type="PROSITE" id="PS50994">
    <property type="entry name" value="INTEGRASE"/>
    <property type="match status" value="1"/>
</dbReference>
<keyword evidence="2" id="KW-0548">Nucleotidyltransferase</keyword>
<dbReference type="InterPro" id="IPR043502">
    <property type="entry name" value="DNA/RNA_pol_sf"/>
</dbReference>
<dbReference type="InterPro" id="IPR041373">
    <property type="entry name" value="RT_RNaseH"/>
</dbReference>
<gene>
    <name evidence="9" type="ORF">EPI10_005724</name>
</gene>
<evidence type="ECO:0000313" key="9">
    <source>
        <dbReference type="EMBL" id="KAA3483563.1"/>
    </source>
</evidence>
<dbReference type="Proteomes" id="UP000325315">
    <property type="component" value="Unassembled WGS sequence"/>
</dbReference>
<dbReference type="EMBL" id="SMMG02000002">
    <property type="protein sequence ID" value="KAA3483563.1"/>
    <property type="molecule type" value="Genomic_DNA"/>
</dbReference>
<feature type="compositionally biased region" description="Basic and acidic residues" evidence="7">
    <location>
        <begin position="50"/>
        <end position="59"/>
    </location>
</feature>
<dbReference type="SUPFAM" id="SSF53098">
    <property type="entry name" value="Ribonuclease H-like"/>
    <property type="match status" value="1"/>
</dbReference>
<name>A0A5B6WQ83_9ROSI</name>
<dbReference type="PANTHER" id="PTHR34072">
    <property type="entry name" value="ENZYMATIC POLYPROTEIN-RELATED"/>
    <property type="match status" value="1"/>
</dbReference>
<evidence type="ECO:0000256" key="2">
    <source>
        <dbReference type="ARBA" id="ARBA00022695"/>
    </source>
</evidence>
<accession>A0A5B6WQ83</accession>
<dbReference type="Pfam" id="PF17917">
    <property type="entry name" value="RT_RNaseH"/>
    <property type="match status" value="1"/>
</dbReference>
<evidence type="ECO:0000256" key="5">
    <source>
        <dbReference type="ARBA" id="ARBA00022801"/>
    </source>
</evidence>
<reference evidence="10" key="1">
    <citation type="journal article" date="2019" name="Plant Biotechnol. J.">
        <title>Genome sequencing of the Australian wild diploid species Gossypium australe highlights disease resistance and delayed gland morphogenesis.</title>
        <authorList>
            <person name="Cai Y."/>
            <person name="Cai X."/>
            <person name="Wang Q."/>
            <person name="Wang P."/>
            <person name="Zhang Y."/>
            <person name="Cai C."/>
            <person name="Xu Y."/>
            <person name="Wang K."/>
            <person name="Zhou Z."/>
            <person name="Wang C."/>
            <person name="Geng S."/>
            <person name="Li B."/>
            <person name="Dong Q."/>
            <person name="Hou Y."/>
            <person name="Wang H."/>
            <person name="Ai P."/>
            <person name="Liu Z."/>
            <person name="Yi F."/>
            <person name="Sun M."/>
            <person name="An G."/>
            <person name="Cheng J."/>
            <person name="Zhang Y."/>
            <person name="Shi Q."/>
            <person name="Xie Y."/>
            <person name="Shi X."/>
            <person name="Chang Y."/>
            <person name="Huang F."/>
            <person name="Chen Y."/>
            <person name="Hong S."/>
            <person name="Mi L."/>
            <person name="Sun Q."/>
            <person name="Zhang L."/>
            <person name="Zhou B."/>
            <person name="Peng R."/>
            <person name="Zhang X."/>
            <person name="Liu F."/>
        </authorList>
    </citation>
    <scope>NUCLEOTIDE SEQUENCE [LARGE SCALE GENOMIC DNA]</scope>
    <source>
        <strain evidence="10">cv. PA1801</strain>
    </source>
</reference>
<protein>
    <submittedName>
        <fullName evidence="9">Retrovirus-related Pol polyprotein from transposon 17.6</fullName>
    </submittedName>
</protein>
<keyword evidence="3" id="KW-0540">Nuclease</keyword>
<dbReference type="SUPFAM" id="SSF56672">
    <property type="entry name" value="DNA/RNA polymerases"/>
    <property type="match status" value="1"/>
</dbReference>
<dbReference type="GO" id="GO:0016787">
    <property type="term" value="F:hydrolase activity"/>
    <property type="evidence" value="ECO:0007669"/>
    <property type="project" value="UniProtKB-KW"/>
</dbReference>
<dbReference type="OrthoDB" id="775972at2759"/>
<sequence length="423" mass="48583">MEALLKEYMAKNDVVIQSQTASLRALENQLGQIASVLSSRQQGALPSDTENSRSQEKEHCKDITLRSGTRLPEVVNDAVLAGRSYLHPEVELNEEELIEELSKLMEAKQLENGAMRSFEFFNLSERSFKPPRPSIEDPPTLELKHLPLHLKYSYLGDNNTFPDLAFIRMPFGLCNASTTFQRYMKAIFSDMVEKFLEVFMDKFLGFGDTFEGAVLGKRKDKVFHAIYYASRTLTDTQLNYTTIEKELLAMVFAFDKFRSYLVGTKITVYMDHSMIKYLVTKKYAKPRLIRWILLLQEFNLDIRDRKGTENQVADHLSKLEAGNEDGNIQLTKEDFPNEQLMVAVALPWFGTPLALISDEGSYFDLKLVATTLNRYGVKHKIVTAYHPQTNRQAKVSNREIKQMLEKVVNPTYKDWSSRLDEAL</sequence>
<dbReference type="Gene3D" id="3.30.70.270">
    <property type="match status" value="1"/>
</dbReference>
<dbReference type="GO" id="GO:0003676">
    <property type="term" value="F:nucleic acid binding"/>
    <property type="evidence" value="ECO:0007669"/>
    <property type="project" value="InterPro"/>
</dbReference>
<keyword evidence="10" id="KW-1185">Reference proteome</keyword>
<dbReference type="InterPro" id="IPR043128">
    <property type="entry name" value="Rev_trsase/Diguanyl_cyclase"/>
</dbReference>
<dbReference type="GO" id="GO:0015074">
    <property type="term" value="P:DNA integration"/>
    <property type="evidence" value="ECO:0007669"/>
    <property type="project" value="InterPro"/>
</dbReference>